<dbReference type="InterPro" id="IPR011993">
    <property type="entry name" value="PH-like_dom_sf"/>
</dbReference>
<evidence type="ECO:0000313" key="2">
    <source>
        <dbReference type="EMBL" id="CAH3025187.1"/>
    </source>
</evidence>
<protein>
    <recommendedName>
        <fullName evidence="4">WH1 domain-containing protein</fullName>
    </recommendedName>
</protein>
<dbReference type="Proteomes" id="UP001159427">
    <property type="component" value="Unassembled WGS sequence"/>
</dbReference>
<sequence>MKPAMVLSDKDVQRVRESLTKTLTPQHKVVIAPCLAEVLVLNKSKSILRRSFKEKWNSVGKGVIALVYNTDSLGQRIEICLTSIKTREVIWRETVVAHLSRVESPQPNYHTFNSTKNFFEKAAIRYDNETVANLVLRALSVFSSQSKSAKVSGHKPASRSHSFTVAPRPRHARAQEAKSAFERCTVAISNLHIQQVFSSDGRPVSAPQTASMCGTTSALTAPQSQQRNDCLFSVCEAREQISTQLSSDQNSVYHFNKQPSNNNRPARSTSFNLVRRCTEPVLKPRTDLLVTDLCTTEL</sequence>
<evidence type="ECO:0000256" key="1">
    <source>
        <dbReference type="SAM" id="MobiDB-lite"/>
    </source>
</evidence>
<evidence type="ECO:0000313" key="3">
    <source>
        <dbReference type="Proteomes" id="UP001159427"/>
    </source>
</evidence>
<dbReference type="EMBL" id="CALNXI010000340">
    <property type="protein sequence ID" value="CAH3025187.1"/>
    <property type="molecule type" value="Genomic_DNA"/>
</dbReference>
<dbReference type="Gene3D" id="2.30.29.30">
    <property type="entry name" value="Pleckstrin-homology domain (PH domain)/Phosphotyrosine-binding domain (PTB)"/>
    <property type="match status" value="1"/>
</dbReference>
<keyword evidence="3" id="KW-1185">Reference proteome</keyword>
<accession>A0ABN8M8S3</accession>
<proteinExistence type="predicted"/>
<organism evidence="2 3">
    <name type="scientific">Porites evermanni</name>
    <dbReference type="NCBI Taxonomy" id="104178"/>
    <lineage>
        <taxon>Eukaryota</taxon>
        <taxon>Metazoa</taxon>
        <taxon>Cnidaria</taxon>
        <taxon>Anthozoa</taxon>
        <taxon>Hexacorallia</taxon>
        <taxon>Scleractinia</taxon>
        <taxon>Fungiina</taxon>
        <taxon>Poritidae</taxon>
        <taxon>Porites</taxon>
    </lineage>
</organism>
<comment type="caution">
    <text evidence="2">The sequence shown here is derived from an EMBL/GenBank/DDBJ whole genome shotgun (WGS) entry which is preliminary data.</text>
</comment>
<name>A0ABN8M8S3_9CNID</name>
<evidence type="ECO:0008006" key="4">
    <source>
        <dbReference type="Google" id="ProtNLM"/>
    </source>
</evidence>
<gene>
    <name evidence="2" type="ORF">PEVE_00025298</name>
</gene>
<reference evidence="2 3" key="1">
    <citation type="submission" date="2022-05" db="EMBL/GenBank/DDBJ databases">
        <authorList>
            <consortium name="Genoscope - CEA"/>
            <person name="William W."/>
        </authorList>
    </citation>
    <scope>NUCLEOTIDE SEQUENCE [LARGE SCALE GENOMIC DNA]</scope>
</reference>
<feature type="region of interest" description="Disordered" evidence="1">
    <location>
        <begin position="150"/>
        <end position="176"/>
    </location>
</feature>